<organism evidence="1 2">
    <name type="scientific">Segatella cerevisiae</name>
    <dbReference type="NCBI Taxonomy" id="2053716"/>
    <lineage>
        <taxon>Bacteria</taxon>
        <taxon>Pseudomonadati</taxon>
        <taxon>Bacteroidota</taxon>
        <taxon>Bacteroidia</taxon>
        <taxon>Bacteroidales</taxon>
        <taxon>Prevotellaceae</taxon>
        <taxon>Segatella</taxon>
    </lineage>
</organism>
<evidence type="ECO:0008006" key="3">
    <source>
        <dbReference type="Google" id="ProtNLM"/>
    </source>
</evidence>
<sequence length="196" mass="22827">MSDKDSTSEENQENSVSKCKLAIQDIAKNLKNGTVSFIIGAGFSKNISNRFLSWKELLHDMMVEMYTEERQTWRASDDDLIGKYGYLGIASDYVRRKGYHEAIDSYIEERTPVLKKDKKGKIKLIEDDRVISDDVDVTTHRELLSLNARYIYTFNYDNALEFYEDLIVTEKDTKEAKRLKKDICQYRAAHDRLISD</sequence>
<proteinExistence type="predicted"/>
<protein>
    <recommendedName>
        <fullName evidence="3">SIR2-like domain-containing protein</fullName>
    </recommendedName>
</protein>
<comment type="caution">
    <text evidence="1">The sequence shown here is derived from an EMBL/GenBank/DDBJ whole genome shotgun (WGS) entry which is preliminary data.</text>
</comment>
<evidence type="ECO:0000313" key="2">
    <source>
        <dbReference type="Proteomes" id="UP001204015"/>
    </source>
</evidence>
<name>A0ABT1BZR6_9BACT</name>
<reference evidence="1 2" key="1">
    <citation type="submission" date="2022-06" db="EMBL/GenBank/DDBJ databases">
        <title>A taxonomic note on the genus Prevotella: Description of four novel genera and emended description of the genera Hallella and Xylanibacter.</title>
        <authorList>
            <person name="Hitch T.C.A."/>
        </authorList>
    </citation>
    <scope>NUCLEOTIDE SEQUENCE [LARGE SCALE GENOMIC DNA]</scope>
    <source>
        <strain evidence="1 2">DSM 100619</strain>
    </source>
</reference>
<dbReference type="RefSeq" id="WP_252761923.1">
    <property type="nucleotide sequence ID" value="NZ_JAMXLY010000078.1"/>
</dbReference>
<dbReference type="EMBL" id="JAMXLY010000078">
    <property type="protein sequence ID" value="MCO6026573.1"/>
    <property type="molecule type" value="Genomic_DNA"/>
</dbReference>
<accession>A0ABT1BZR6</accession>
<dbReference type="Proteomes" id="UP001204015">
    <property type="component" value="Unassembled WGS sequence"/>
</dbReference>
<gene>
    <name evidence="1" type="ORF">NG821_12130</name>
</gene>
<evidence type="ECO:0000313" key="1">
    <source>
        <dbReference type="EMBL" id="MCO6026573.1"/>
    </source>
</evidence>
<keyword evidence="2" id="KW-1185">Reference proteome</keyword>